<proteinExistence type="predicted"/>
<dbReference type="Gene3D" id="3.40.50.150">
    <property type="entry name" value="Vaccinia Virus protein VP39"/>
    <property type="match status" value="1"/>
</dbReference>
<gene>
    <name evidence="2" type="ORF">DLAC_01876</name>
</gene>
<organism evidence="2 3">
    <name type="scientific">Tieghemostelium lacteum</name>
    <name type="common">Slime mold</name>
    <name type="synonym">Dictyostelium lacteum</name>
    <dbReference type="NCBI Taxonomy" id="361077"/>
    <lineage>
        <taxon>Eukaryota</taxon>
        <taxon>Amoebozoa</taxon>
        <taxon>Evosea</taxon>
        <taxon>Eumycetozoa</taxon>
        <taxon>Dictyostelia</taxon>
        <taxon>Dictyosteliales</taxon>
        <taxon>Raperosteliaceae</taxon>
        <taxon>Tieghemostelium</taxon>
    </lineage>
</organism>
<dbReference type="PANTHER" id="PTHR47739">
    <property type="entry name" value="TRNA1(VAL) (ADENINE(37)-N6)-METHYLTRANSFERASE"/>
    <property type="match status" value="1"/>
</dbReference>
<dbReference type="STRING" id="361077.A0A152A6L0"/>
<name>A0A152A6L0_TIELA</name>
<dbReference type="OrthoDB" id="269872at2759"/>
<sequence length="349" mass="40168">MTDNNNNNNEIIVEKKKRNKGIFIFKQFTVNHEICAQKVGSDALLLAGYTAIGKSVEYEQLVWSGKVYDYDYGIGGEILNKGLEDGQWPRHVLDIGTGCGVLSLMLAQRFKQSIINSIDIDESAIQQTTMNIDNIYKEHPENVTKNMYLFHTPIQEFQPTLTVPCELEKNKHVHRERKDMAPAIDDRYDLIISAPPYFKSDITIDQQVSAMKTNRRIARHTHTLSMKDLVQSVVRLLKPDTGIFTTIVSIPYPSDDLEEEALKQGLVLLELVLVTDTPDSKVVRKMYKFYLPSQPQPNQPPPTQRNFPIYETSIKDSNLKTHRKHSNQYKWMLNDFCNHFNKEKDLLLP</sequence>
<feature type="domain" description="Methyltransferase small" evidence="1">
    <location>
        <begin position="74"/>
        <end position="134"/>
    </location>
</feature>
<protein>
    <recommendedName>
        <fullName evidence="1">Methyltransferase small domain-containing protein</fullName>
    </recommendedName>
</protein>
<dbReference type="PANTHER" id="PTHR47739:SF1">
    <property type="entry name" value="TRNA1(VAL) (ADENINE(37)-N6)-METHYLTRANSFERASE"/>
    <property type="match status" value="1"/>
</dbReference>
<dbReference type="InterPro" id="IPR029063">
    <property type="entry name" value="SAM-dependent_MTases_sf"/>
</dbReference>
<dbReference type="OMA" id="KWMLNDF"/>
<dbReference type="Proteomes" id="UP000076078">
    <property type="component" value="Unassembled WGS sequence"/>
</dbReference>
<dbReference type="AlphaFoldDB" id="A0A152A6L0"/>
<accession>A0A152A6L0</accession>
<dbReference type="EMBL" id="LODT01000006">
    <property type="protein sequence ID" value="KYR01859.1"/>
    <property type="molecule type" value="Genomic_DNA"/>
</dbReference>
<comment type="caution">
    <text evidence="2">The sequence shown here is derived from an EMBL/GenBank/DDBJ whole genome shotgun (WGS) entry which is preliminary data.</text>
</comment>
<dbReference type="InParanoid" id="A0A152A6L0"/>
<dbReference type="SUPFAM" id="SSF53335">
    <property type="entry name" value="S-adenosyl-L-methionine-dependent methyltransferases"/>
    <property type="match status" value="1"/>
</dbReference>
<dbReference type="GO" id="GO:0008168">
    <property type="term" value="F:methyltransferase activity"/>
    <property type="evidence" value="ECO:0007669"/>
    <property type="project" value="InterPro"/>
</dbReference>
<evidence type="ECO:0000313" key="2">
    <source>
        <dbReference type="EMBL" id="KYR01859.1"/>
    </source>
</evidence>
<reference evidence="2 3" key="1">
    <citation type="submission" date="2015-12" db="EMBL/GenBank/DDBJ databases">
        <title>Dictyostelia acquired genes for synthesis and detection of signals that induce cell-type specialization by lateral gene transfer from prokaryotes.</title>
        <authorList>
            <person name="Gloeckner G."/>
            <person name="Schaap P."/>
        </authorList>
    </citation>
    <scope>NUCLEOTIDE SEQUENCE [LARGE SCALE GENOMIC DNA]</scope>
    <source>
        <strain evidence="2 3">TK</strain>
    </source>
</reference>
<evidence type="ECO:0000313" key="3">
    <source>
        <dbReference type="Proteomes" id="UP000076078"/>
    </source>
</evidence>
<dbReference type="InterPro" id="IPR050210">
    <property type="entry name" value="tRNA_Adenine-N(6)_MTase"/>
</dbReference>
<evidence type="ECO:0000259" key="1">
    <source>
        <dbReference type="Pfam" id="PF05175"/>
    </source>
</evidence>
<keyword evidence="3" id="KW-1185">Reference proteome</keyword>
<dbReference type="Pfam" id="PF05175">
    <property type="entry name" value="MTS"/>
    <property type="match status" value="1"/>
</dbReference>
<dbReference type="CDD" id="cd02440">
    <property type="entry name" value="AdoMet_MTases"/>
    <property type="match status" value="1"/>
</dbReference>
<dbReference type="InterPro" id="IPR007848">
    <property type="entry name" value="Small_mtfrase_dom"/>
</dbReference>